<sequence length="889" mass="94068">MRTPLSRRAVGAGALAVALAGSALALPALAADPVLLSQGRPVAASSVENPDYTPPTAAVDGDLGTRWSSAASDDEWISVDLGAVATIDRVELAWEAAYGTAYTIQVSDDGSAWSDAASVTGGDGGTDVVAVGASGRYLRVQGVDRATGYGYSLWELQVFGTPGTGPTPEPTPDPTGGPTPEPAPDPTGGPGTCDDADAALDRPVTASSVEGPWAAANAVDGDPGTRWSSAASDDEWIQVDLGAVTDLCGVDLTWETAYGRGYEIRVSDDGTTWSTAATVTDGDGGHDAVALDAAGRYVRVQGVERATGWGYSLFELEVHVGEATDPTDPTDPVETGGDLGPNVHVYDATTPTQQIQAELDAAFTQQESDQFGEGRHQFLFKPGTYPVHAHVGFYTSVSGAGRDPDDVDVTGGVWADAQWFNGNATQNFWRSVENLKITPSTGDDRWAVSQAAPMRRVHVDGALSLHSSWYGWASGGFIADSKIEGQVNGYTQQQWYTRDSNLAGGWDGTLWNMTYSGVLNAPPTTFPDPAVTTLDTTGVIREKPYLYWDEQADDWAVLVPELRDGTRGTTWENGSTPGESIPLDDFYVATPDDAEWKINAALDQRLHVLFTPGVYRLADTIEVTKPDTVVLGLGYATIIPTAGQTAMTVADVDGVKIAALLFDAGETESPAMLQVGPDGSSADHADDPISIHDVFVRVGGAVAGKVESGIVVNADDTIIDHIWSWRGDHGEGIGWDVNTADHGLVVDGDDVSGYGLFVEHYQKENTLWNGERGRTIFYQNELPYDPPSVEEWTHDGIRGYAAYKVADHVREHEAWGLGSYCVFTTDASITVDNGFEVPDTPGVRMHSLLTVSLGGAGTYAHVINGVGPQASGTETIPAKVPFYSNGTTG</sequence>
<dbReference type="PROSITE" id="PS50022">
    <property type="entry name" value="FA58C_3"/>
    <property type="match status" value="2"/>
</dbReference>
<evidence type="ECO:0000256" key="2">
    <source>
        <dbReference type="SAM" id="SignalP"/>
    </source>
</evidence>
<evidence type="ECO:0000256" key="1">
    <source>
        <dbReference type="SAM" id="MobiDB-lite"/>
    </source>
</evidence>
<reference evidence="4 5" key="1">
    <citation type="submission" date="2017-10" db="EMBL/GenBank/DDBJ databases">
        <title>Sequencing the genomes of 1000 actinobacteria strains.</title>
        <authorList>
            <person name="Klenk H.-P."/>
        </authorList>
    </citation>
    <scope>NUCLEOTIDE SEQUENCE [LARGE SCALE GENOMIC DNA]</scope>
    <source>
        <strain evidence="4 5">DSM 21863</strain>
    </source>
</reference>
<dbReference type="EMBL" id="PDJJ01000001">
    <property type="protein sequence ID" value="PFG44535.1"/>
    <property type="molecule type" value="Genomic_DNA"/>
</dbReference>
<dbReference type="InterPro" id="IPR008979">
    <property type="entry name" value="Galactose-bd-like_sf"/>
</dbReference>
<dbReference type="InterPro" id="IPR011050">
    <property type="entry name" value="Pectin_lyase_fold/virulence"/>
</dbReference>
<proteinExistence type="predicted"/>
<feature type="domain" description="F5/8 type C" evidence="3">
    <location>
        <begin position="24"/>
        <end position="161"/>
    </location>
</feature>
<dbReference type="RefSeq" id="WP_141538710.1">
    <property type="nucleotide sequence ID" value="NZ_PDJJ01000001.1"/>
</dbReference>
<dbReference type="SUPFAM" id="SSF49785">
    <property type="entry name" value="Galactose-binding domain-like"/>
    <property type="match status" value="2"/>
</dbReference>
<feature type="compositionally biased region" description="Pro residues" evidence="1">
    <location>
        <begin position="165"/>
        <end position="187"/>
    </location>
</feature>
<dbReference type="Gene3D" id="2.60.120.260">
    <property type="entry name" value="Galactose-binding domain-like"/>
    <property type="match status" value="2"/>
</dbReference>
<dbReference type="InterPro" id="IPR006311">
    <property type="entry name" value="TAT_signal"/>
</dbReference>
<dbReference type="Proteomes" id="UP000224130">
    <property type="component" value="Unassembled WGS sequence"/>
</dbReference>
<protein>
    <submittedName>
        <fullName evidence="4">F5/8 type C domain-containing protein</fullName>
    </submittedName>
</protein>
<dbReference type="InterPro" id="IPR059186">
    <property type="entry name" value="SACTE_4363"/>
</dbReference>
<dbReference type="OrthoDB" id="2479530at2"/>
<comment type="caution">
    <text evidence="4">The sequence shown here is derived from an EMBL/GenBank/DDBJ whole genome shotgun (WGS) entry which is preliminary data.</text>
</comment>
<dbReference type="PROSITE" id="PS51318">
    <property type="entry name" value="TAT"/>
    <property type="match status" value="1"/>
</dbReference>
<keyword evidence="2" id="KW-0732">Signal</keyword>
<keyword evidence="5" id="KW-1185">Reference proteome</keyword>
<name>A0A2A9F255_9MICO</name>
<evidence type="ECO:0000259" key="3">
    <source>
        <dbReference type="PROSITE" id="PS50022"/>
    </source>
</evidence>
<gene>
    <name evidence="4" type="ORF">ATJ88_3262</name>
</gene>
<dbReference type="InterPro" id="IPR000421">
    <property type="entry name" value="FA58C"/>
</dbReference>
<feature type="domain" description="F5/8 type C" evidence="3">
    <location>
        <begin position="187"/>
        <end position="321"/>
    </location>
</feature>
<dbReference type="InterPro" id="IPR051941">
    <property type="entry name" value="BG_Antigen-Binding_Lectin"/>
</dbReference>
<dbReference type="Pfam" id="PF00754">
    <property type="entry name" value="F5_F8_type_C"/>
    <property type="match status" value="2"/>
</dbReference>
<evidence type="ECO:0000313" key="5">
    <source>
        <dbReference type="Proteomes" id="UP000224130"/>
    </source>
</evidence>
<feature type="chain" id="PRO_5011975907" evidence="2">
    <location>
        <begin position="31"/>
        <end position="889"/>
    </location>
</feature>
<organism evidence="4 5">
    <name type="scientific">Isoptericola jiangsuensis</name>
    <dbReference type="NCBI Taxonomy" id="548579"/>
    <lineage>
        <taxon>Bacteria</taxon>
        <taxon>Bacillati</taxon>
        <taxon>Actinomycetota</taxon>
        <taxon>Actinomycetes</taxon>
        <taxon>Micrococcales</taxon>
        <taxon>Promicromonosporaceae</taxon>
        <taxon>Isoptericola</taxon>
    </lineage>
</organism>
<dbReference type="PANTHER" id="PTHR45713:SF6">
    <property type="entry name" value="F5_8 TYPE C DOMAIN-CONTAINING PROTEIN"/>
    <property type="match status" value="1"/>
</dbReference>
<dbReference type="AlphaFoldDB" id="A0A2A9F255"/>
<evidence type="ECO:0000313" key="4">
    <source>
        <dbReference type="EMBL" id="PFG44535.1"/>
    </source>
</evidence>
<feature type="region of interest" description="Disordered" evidence="1">
    <location>
        <begin position="160"/>
        <end position="229"/>
    </location>
</feature>
<feature type="signal peptide" evidence="2">
    <location>
        <begin position="1"/>
        <end position="30"/>
    </location>
</feature>
<dbReference type="PANTHER" id="PTHR45713">
    <property type="entry name" value="FTP DOMAIN-CONTAINING PROTEIN"/>
    <property type="match status" value="1"/>
</dbReference>
<dbReference type="CDD" id="cd23669">
    <property type="entry name" value="GH55_SacteLam55A-like"/>
    <property type="match status" value="1"/>
</dbReference>
<dbReference type="SUPFAM" id="SSF51126">
    <property type="entry name" value="Pectin lyase-like"/>
    <property type="match status" value="1"/>
</dbReference>
<dbReference type="SMART" id="SM00231">
    <property type="entry name" value="FA58C"/>
    <property type="match status" value="2"/>
</dbReference>
<accession>A0A2A9F255</accession>